<dbReference type="GO" id="GO:0004521">
    <property type="term" value="F:RNA endonuclease activity"/>
    <property type="evidence" value="ECO:0007669"/>
    <property type="project" value="TreeGrafter"/>
</dbReference>
<evidence type="ECO:0000313" key="4">
    <source>
        <dbReference type="EMBL" id="MBD2774315.1"/>
    </source>
</evidence>
<name>A0A8J7CF47_9CYAN</name>
<protein>
    <recommendedName>
        <fullName evidence="3">mRNA interferase</fullName>
        <ecNumber evidence="3">3.1.-.-</ecNumber>
    </recommendedName>
</protein>
<dbReference type="EMBL" id="JACXAE010000069">
    <property type="protein sequence ID" value="MBD2774315.1"/>
    <property type="molecule type" value="Genomic_DNA"/>
</dbReference>
<dbReference type="SUPFAM" id="SSF50118">
    <property type="entry name" value="Cell growth inhibitor/plasmid maintenance toxic component"/>
    <property type="match status" value="1"/>
</dbReference>
<dbReference type="RefSeq" id="WP_190831162.1">
    <property type="nucleotide sequence ID" value="NZ_CAWPPI010000069.1"/>
</dbReference>
<organism evidence="4 5">
    <name type="scientific">Iningainema tapete BLCC-T55</name>
    <dbReference type="NCBI Taxonomy" id="2748662"/>
    <lineage>
        <taxon>Bacteria</taxon>
        <taxon>Bacillati</taxon>
        <taxon>Cyanobacteriota</taxon>
        <taxon>Cyanophyceae</taxon>
        <taxon>Nostocales</taxon>
        <taxon>Scytonemataceae</taxon>
        <taxon>Iningainema tapete</taxon>
    </lineage>
</organism>
<evidence type="ECO:0000313" key="5">
    <source>
        <dbReference type="Proteomes" id="UP000629098"/>
    </source>
</evidence>
<dbReference type="PANTHER" id="PTHR33988:SF2">
    <property type="entry name" value="ENDORIBONUCLEASE MAZF"/>
    <property type="match status" value="1"/>
</dbReference>
<dbReference type="GO" id="GO:0003677">
    <property type="term" value="F:DNA binding"/>
    <property type="evidence" value="ECO:0007669"/>
    <property type="project" value="InterPro"/>
</dbReference>
<comment type="caution">
    <text evidence="4">The sequence shown here is derived from an EMBL/GenBank/DDBJ whole genome shotgun (WGS) entry which is preliminary data.</text>
</comment>
<dbReference type="Proteomes" id="UP000629098">
    <property type="component" value="Unassembled WGS sequence"/>
</dbReference>
<dbReference type="GO" id="GO:0006402">
    <property type="term" value="P:mRNA catabolic process"/>
    <property type="evidence" value="ECO:0007669"/>
    <property type="project" value="TreeGrafter"/>
</dbReference>
<proteinExistence type="inferred from homology"/>
<keyword evidence="2" id="KW-1277">Toxin-antitoxin system</keyword>
<evidence type="ECO:0000256" key="1">
    <source>
        <dbReference type="ARBA" id="ARBA00007521"/>
    </source>
</evidence>
<dbReference type="PIRSF" id="PIRSF033490">
    <property type="entry name" value="MazF"/>
    <property type="match status" value="1"/>
</dbReference>
<dbReference type="EC" id="3.1.-.-" evidence="3"/>
<dbReference type="GO" id="GO:0016075">
    <property type="term" value="P:rRNA catabolic process"/>
    <property type="evidence" value="ECO:0007669"/>
    <property type="project" value="TreeGrafter"/>
</dbReference>
<dbReference type="Gene3D" id="2.30.30.110">
    <property type="match status" value="1"/>
</dbReference>
<keyword evidence="3" id="KW-0540">Nuclease</keyword>
<keyword evidence="3" id="KW-0378">Hydrolase</keyword>
<dbReference type="InterPro" id="IPR011067">
    <property type="entry name" value="Plasmid_toxin/cell-grow_inhib"/>
</dbReference>
<dbReference type="AlphaFoldDB" id="A0A8J7CF47"/>
<gene>
    <name evidence="4" type="ORF">ICL16_20125</name>
</gene>
<reference evidence="4" key="1">
    <citation type="submission" date="2020-09" db="EMBL/GenBank/DDBJ databases">
        <title>Iningainema tapete sp. nov. (Scytonemataceae, Cyanobacteria) from greenhouses in central Florida (USA) produces two types of nodularin with biosynthetic potential for microcystin-LR and anabaenopeptins.</title>
        <authorList>
            <person name="Berthold D.E."/>
            <person name="Lefler F.W."/>
            <person name="Huang I.-S."/>
            <person name="Abdulla H."/>
            <person name="Zimba P.V."/>
            <person name="Laughinghouse H.D. IV."/>
        </authorList>
    </citation>
    <scope>NUCLEOTIDE SEQUENCE</scope>
    <source>
        <strain evidence="4">BLCCT55</strain>
    </source>
</reference>
<dbReference type="InterPro" id="IPR003477">
    <property type="entry name" value="PemK-like"/>
</dbReference>
<evidence type="ECO:0000256" key="2">
    <source>
        <dbReference type="ARBA" id="ARBA00022649"/>
    </source>
</evidence>
<accession>A0A8J7CF47</accession>
<keyword evidence="5" id="KW-1185">Reference proteome</keyword>
<dbReference type="Pfam" id="PF02452">
    <property type="entry name" value="PemK_toxin"/>
    <property type="match status" value="1"/>
</dbReference>
<dbReference type="PANTHER" id="PTHR33988">
    <property type="entry name" value="ENDORIBONUCLEASE MAZF-RELATED"/>
    <property type="match status" value="1"/>
</dbReference>
<comment type="function">
    <text evidence="3">Toxic component of a type II toxin-antitoxin (TA) system.</text>
</comment>
<sequence length="125" mass="13689">MRRGEVYDARLEPTEGSEQGGIRPVVIVSRDVINANSPVVLAVPCTTYRATKRIYSTQVLIQAPDGGLDRDSLAMADQVRVLSKTRFLRLRGMLSDSALTQLNQALLVALDLPGQFDDDSEDLGE</sequence>
<dbReference type="GO" id="GO:0016787">
    <property type="term" value="F:hydrolase activity"/>
    <property type="evidence" value="ECO:0007669"/>
    <property type="project" value="UniProtKB-KW"/>
</dbReference>
<evidence type="ECO:0000256" key="3">
    <source>
        <dbReference type="PIRNR" id="PIRNR033490"/>
    </source>
</evidence>
<comment type="similarity">
    <text evidence="1 3">Belongs to the PemK/MazF family.</text>
</comment>
<keyword evidence="3" id="KW-0255">Endonuclease</keyword>